<evidence type="ECO:0000256" key="3">
    <source>
        <dbReference type="SAM" id="MobiDB-lite"/>
    </source>
</evidence>
<keyword evidence="2" id="KW-0539">Nucleus</keyword>
<feature type="compositionally biased region" description="Polar residues" evidence="3">
    <location>
        <begin position="413"/>
        <end position="429"/>
    </location>
</feature>
<reference evidence="4" key="1">
    <citation type="submission" date="2020-03" db="EMBL/GenBank/DDBJ databases">
        <title>Draft Genome Sequence of Cylindrodendrum hubeiense.</title>
        <authorList>
            <person name="Buettner E."/>
            <person name="Kellner H."/>
        </authorList>
    </citation>
    <scope>NUCLEOTIDE SEQUENCE</scope>
    <source>
        <strain evidence="4">IHI 201604</strain>
    </source>
</reference>
<comment type="subcellular location">
    <subcellularLocation>
        <location evidence="1">Nucleus</location>
    </subcellularLocation>
</comment>
<feature type="region of interest" description="Disordered" evidence="3">
    <location>
        <begin position="1"/>
        <end position="25"/>
    </location>
</feature>
<keyword evidence="5" id="KW-1185">Reference proteome</keyword>
<dbReference type="PANTHER" id="PTHR31001:SF90">
    <property type="entry name" value="CENTROMERE DNA-BINDING PROTEIN COMPLEX CBF3 SUBUNIT B"/>
    <property type="match status" value="1"/>
</dbReference>
<feature type="region of interest" description="Disordered" evidence="3">
    <location>
        <begin position="393"/>
        <end position="435"/>
    </location>
</feature>
<feature type="compositionally biased region" description="Basic and acidic residues" evidence="3">
    <location>
        <begin position="15"/>
        <end position="25"/>
    </location>
</feature>
<dbReference type="CDD" id="cd12148">
    <property type="entry name" value="fungal_TF_MHR"/>
    <property type="match status" value="1"/>
</dbReference>
<dbReference type="InterPro" id="IPR050613">
    <property type="entry name" value="Sec_Metabolite_Reg"/>
</dbReference>
<comment type="caution">
    <text evidence="4">The sequence shown here is derived from an EMBL/GenBank/DDBJ whole genome shotgun (WGS) entry which is preliminary data.</text>
</comment>
<evidence type="ECO:0000256" key="1">
    <source>
        <dbReference type="ARBA" id="ARBA00004123"/>
    </source>
</evidence>
<protein>
    <recommendedName>
        <fullName evidence="6">Transcription factor domain-containing protein</fullName>
    </recommendedName>
</protein>
<dbReference type="PANTHER" id="PTHR31001">
    <property type="entry name" value="UNCHARACTERIZED TRANSCRIPTIONAL REGULATORY PROTEIN"/>
    <property type="match status" value="1"/>
</dbReference>
<dbReference type="AlphaFoldDB" id="A0A9P5LEF1"/>
<sequence>MHLATPARRGQSPDQDEKSELFSDSKEANSQAVVWLKAGLDLLDNAQRNGHISIECIQGLLLLSFVICNLEGISVRARSIISKAIVMAHELGMHRIDHTNNAGMGQPPRWTGLKAEMGRRVWWYLASTDWLLARFPGPHEGTYSINPQHMAVKKPLNIEDENIVEGVNLVGLPIEEPTCMSYFLQRIRLAELSRKFTDRIGLAASNPDLVRYNLVTEIDEAIEEYIQDIPPFFTIEAKDLERLPPSDPRRSPAIIIQRHVITLFVHGQRCKLHIPFFARGTVDPAYARSREICLKTAQTILETEHQLEREKITFVSTRLRLTVVLHSVFLASIALLMDLCLGPEAGDKTKSREQMAQVWRILEDAQGLSAPATKLQELLRQVMRKYKVPLPVTKPSDSEARRVNSHGGALPLTPSSVTNRGPSTTTSPNEPMYTDPDLENFGSGMDLDDIDWDSILWSLDVPLV</sequence>
<dbReference type="OrthoDB" id="3014581at2759"/>
<evidence type="ECO:0000256" key="2">
    <source>
        <dbReference type="ARBA" id="ARBA00023242"/>
    </source>
</evidence>
<evidence type="ECO:0000313" key="5">
    <source>
        <dbReference type="Proteomes" id="UP000722485"/>
    </source>
</evidence>
<accession>A0A9P5LEF1</accession>
<name>A0A9P5LEF1_9HYPO</name>
<evidence type="ECO:0000313" key="4">
    <source>
        <dbReference type="EMBL" id="KAF7546028.1"/>
    </source>
</evidence>
<gene>
    <name evidence="4" type="ORF">G7Z17_g8716</name>
</gene>
<proteinExistence type="predicted"/>
<evidence type="ECO:0008006" key="6">
    <source>
        <dbReference type="Google" id="ProtNLM"/>
    </source>
</evidence>
<dbReference type="GO" id="GO:0005634">
    <property type="term" value="C:nucleus"/>
    <property type="evidence" value="ECO:0007669"/>
    <property type="project" value="UniProtKB-SubCell"/>
</dbReference>
<dbReference type="Proteomes" id="UP000722485">
    <property type="component" value="Unassembled WGS sequence"/>
</dbReference>
<dbReference type="EMBL" id="JAANBB010000229">
    <property type="protein sequence ID" value="KAF7546028.1"/>
    <property type="molecule type" value="Genomic_DNA"/>
</dbReference>
<organism evidence="4 5">
    <name type="scientific">Cylindrodendrum hubeiense</name>
    <dbReference type="NCBI Taxonomy" id="595255"/>
    <lineage>
        <taxon>Eukaryota</taxon>
        <taxon>Fungi</taxon>
        <taxon>Dikarya</taxon>
        <taxon>Ascomycota</taxon>
        <taxon>Pezizomycotina</taxon>
        <taxon>Sordariomycetes</taxon>
        <taxon>Hypocreomycetidae</taxon>
        <taxon>Hypocreales</taxon>
        <taxon>Nectriaceae</taxon>
        <taxon>Cylindrodendrum</taxon>
    </lineage>
</organism>